<keyword evidence="1 4" id="KW-0812">Transmembrane</keyword>
<feature type="domain" description="Major facilitator superfamily (MFS) profile" evidence="5">
    <location>
        <begin position="19"/>
        <end position="404"/>
    </location>
</feature>
<dbReference type="Gene3D" id="1.20.1250.20">
    <property type="entry name" value="MFS general substrate transporter like domains"/>
    <property type="match status" value="1"/>
</dbReference>
<dbReference type="InterPro" id="IPR020846">
    <property type="entry name" value="MFS_dom"/>
</dbReference>
<evidence type="ECO:0000313" key="6">
    <source>
        <dbReference type="EMBL" id="GHD27456.1"/>
    </source>
</evidence>
<keyword evidence="3 4" id="KW-0472">Membrane</keyword>
<dbReference type="PANTHER" id="PTHR42910">
    <property type="entry name" value="TRANSPORTER SCO4007-RELATED"/>
    <property type="match status" value="1"/>
</dbReference>
<feature type="transmembrane region" description="Helical" evidence="4">
    <location>
        <begin position="53"/>
        <end position="73"/>
    </location>
</feature>
<dbReference type="InterPro" id="IPR036259">
    <property type="entry name" value="MFS_trans_sf"/>
</dbReference>
<organism evidence="6 7">
    <name type="scientific">Parahalioglobus pacificus</name>
    <dbReference type="NCBI Taxonomy" id="930806"/>
    <lineage>
        <taxon>Bacteria</taxon>
        <taxon>Pseudomonadati</taxon>
        <taxon>Pseudomonadota</taxon>
        <taxon>Gammaproteobacteria</taxon>
        <taxon>Cellvibrionales</taxon>
        <taxon>Halieaceae</taxon>
        <taxon>Parahalioglobus</taxon>
    </lineage>
</organism>
<reference evidence="6" key="2">
    <citation type="submission" date="2020-09" db="EMBL/GenBank/DDBJ databases">
        <authorList>
            <person name="Sun Q."/>
            <person name="Kim S."/>
        </authorList>
    </citation>
    <scope>NUCLEOTIDE SEQUENCE</scope>
    <source>
        <strain evidence="6">KCTC 23430</strain>
    </source>
</reference>
<keyword evidence="7" id="KW-1185">Reference proteome</keyword>
<feature type="transmembrane region" description="Helical" evidence="4">
    <location>
        <begin position="348"/>
        <end position="370"/>
    </location>
</feature>
<feature type="transmembrane region" description="Helical" evidence="4">
    <location>
        <begin position="314"/>
        <end position="336"/>
    </location>
</feature>
<dbReference type="PANTHER" id="PTHR42910:SF1">
    <property type="entry name" value="MAJOR FACILITATOR SUPERFAMILY (MFS) PROFILE DOMAIN-CONTAINING PROTEIN"/>
    <property type="match status" value="1"/>
</dbReference>
<feature type="transmembrane region" description="Helical" evidence="4">
    <location>
        <begin position="376"/>
        <end position="397"/>
    </location>
</feature>
<accession>A0A918XEW4</accession>
<evidence type="ECO:0000256" key="2">
    <source>
        <dbReference type="ARBA" id="ARBA00022989"/>
    </source>
</evidence>
<evidence type="ECO:0000256" key="1">
    <source>
        <dbReference type="ARBA" id="ARBA00022692"/>
    </source>
</evidence>
<dbReference type="PROSITE" id="PS50850">
    <property type="entry name" value="MFS"/>
    <property type="match status" value="1"/>
</dbReference>
<dbReference type="EMBL" id="BMYM01000001">
    <property type="protein sequence ID" value="GHD27456.1"/>
    <property type="molecule type" value="Genomic_DNA"/>
</dbReference>
<dbReference type="AlphaFoldDB" id="A0A918XEW4"/>
<sequence length="404" mass="43853">MSDNRIDTDHDQDQLSEGQVILLAVVAAVVTANAYYIHPIIARVAESFEVRDAWVGLVPAANQIALAVGILLLLPLGDRLSNRRIITLSLSVQLIALMLMAVAESFAVFVAASTALGFFTITPYMLPAYISKRVPVSRIGHVTGVLTAGIITGVLLSRTLSGVVGEYLGWRITYWIATALMVVALFALRRMLDDKVVTRGTVETGSYWRLIGTMLTLARQHPRVLLSGFIQGLSFGIFLLVWMGLGLHFTSPEMGFGVDDVGYLGAFSIVNAWTTPRLGRWADRVGPEQARIVVALWQMFGIGLLWLVGANFWWLAVPIIIMSVAGPMVDVAGRMTCLVGDPAVRTRLMSLFITLMFLGGGIGSWVGTIAYDIGGWGLNVTLALTFSAVIVLLSLLAKRWYAPS</sequence>
<feature type="transmembrane region" description="Helical" evidence="4">
    <location>
        <begin position="109"/>
        <end position="130"/>
    </location>
</feature>
<protein>
    <submittedName>
        <fullName evidence="6">MFS transporter</fullName>
    </submittedName>
</protein>
<dbReference type="Pfam" id="PF07690">
    <property type="entry name" value="MFS_1"/>
    <property type="match status" value="1"/>
</dbReference>
<comment type="caution">
    <text evidence="6">The sequence shown here is derived from an EMBL/GenBank/DDBJ whole genome shotgun (WGS) entry which is preliminary data.</text>
</comment>
<dbReference type="CDD" id="cd17324">
    <property type="entry name" value="MFS_NepI_like"/>
    <property type="match status" value="1"/>
</dbReference>
<evidence type="ECO:0000313" key="7">
    <source>
        <dbReference type="Proteomes" id="UP000644693"/>
    </source>
</evidence>
<proteinExistence type="predicted"/>
<feature type="transmembrane region" description="Helical" evidence="4">
    <location>
        <begin position="224"/>
        <end position="249"/>
    </location>
</feature>
<feature type="transmembrane region" description="Helical" evidence="4">
    <location>
        <begin position="20"/>
        <end position="41"/>
    </location>
</feature>
<dbReference type="GO" id="GO:0022857">
    <property type="term" value="F:transmembrane transporter activity"/>
    <property type="evidence" value="ECO:0007669"/>
    <property type="project" value="InterPro"/>
</dbReference>
<dbReference type="SUPFAM" id="SSF103473">
    <property type="entry name" value="MFS general substrate transporter"/>
    <property type="match status" value="1"/>
</dbReference>
<evidence type="ECO:0000256" key="3">
    <source>
        <dbReference type="ARBA" id="ARBA00023136"/>
    </source>
</evidence>
<feature type="transmembrane region" description="Helical" evidence="4">
    <location>
        <begin position="85"/>
        <end position="103"/>
    </location>
</feature>
<dbReference type="RefSeq" id="WP_229802548.1">
    <property type="nucleotide sequence ID" value="NZ_BMYM01000001.1"/>
</dbReference>
<feature type="transmembrane region" description="Helical" evidence="4">
    <location>
        <begin position="172"/>
        <end position="189"/>
    </location>
</feature>
<dbReference type="Proteomes" id="UP000644693">
    <property type="component" value="Unassembled WGS sequence"/>
</dbReference>
<gene>
    <name evidence="6" type="ORF">GCM10007053_05760</name>
</gene>
<name>A0A918XEW4_9GAMM</name>
<evidence type="ECO:0000259" key="5">
    <source>
        <dbReference type="PROSITE" id="PS50850"/>
    </source>
</evidence>
<reference evidence="6" key="1">
    <citation type="journal article" date="2014" name="Int. J. Syst. Evol. Microbiol.">
        <title>Complete genome sequence of Corynebacterium casei LMG S-19264T (=DSM 44701T), isolated from a smear-ripened cheese.</title>
        <authorList>
            <consortium name="US DOE Joint Genome Institute (JGI-PGF)"/>
            <person name="Walter F."/>
            <person name="Albersmeier A."/>
            <person name="Kalinowski J."/>
            <person name="Ruckert C."/>
        </authorList>
    </citation>
    <scope>NUCLEOTIDE SEQUENCE</scope>
    <source>
        <strain evidence="6">KCTC 23430</strain>
    </source>
</reference>
<keyword evidence="2 4" id="KW-1133">Transmembrane helix</keyword>
<dbReference type="InterPro" id="IPR011701">
    <property type="entry name" value="MFS"/>
</dbReference>
<feature type="transmembrane region" description="Helical" evidence="4">
    <location>
        <begin position="142"/>
        <end position="160"/>
    </location>
</feature>
<evidence type="ECO:0000256" key="4">
    <source>
        <dbReference type="SAM" id="Phobius"/>
    </source>
</evidence>